<dbReference type="InterPro" id="IPR036397">
    <property type="entry name" value="RNaseH_sf"/>
</dbReference>
<evidence type="ECO:0000313" key="1">
    <source>
        <dbReference type="EMBL" id="KAA3461689.1"/>
    </source>
</evidence>
<dbReference type="OrthoDB" id="1000664at2759"/>
<evidence type="ECO:0000313" key="2">
    <source>
        <dbReference type="Proteomes" id="UP000325315"/>
    </source>
</evidence>
<dbReference type="InterPro" id="IPR052160">
    <property type="entry name" value="Gypsy_RT_Integrase-like"/>
</dbReference>
<dbReference type="AlphaFoldDB" id="A0A5B6UV96"/>
<dbReference type="SUPFAM" id="SSF53098">
    <property type="entry name" value="Ribonuclease H-like"/>
    <property type="match status" value="1"/>
</dbReference>
<dbReference type="Proteomes" id="UP000325315">
    <property type="component" value="Unassembled WGS sequence"/>
</dbReference>
<proteinExistence type="predicted"/>
<sequence length="175" mass="20316">MGPFPLSCGNLYILVVVNYISKWVEVEALPTVMPTIISDGLVSNALHRYRVKDKLSTAYHPQTNGQAEISNREIKQILEKVVKPTQNDWSLRLNEALWAYRTTFKTLLGMSSFKLVYGKSCHLPIELEHKAFWAIKKLNMDWITVGHKRLFKLNEMEEFRAQAFENVKLYKVKTK</sequence>
<keyword evidence="2" id="KW-1185">Reference proteome</keyword>
<accession>A0A5B6UV96</accession>
<dbReference type="EMBL" id="SMMG02000009">
    <property type="protein sequence ID" value="KAA3461689.1"/>
    <property type="molecule type" value="Genomic_DNA"/>
</dbReference>
<dbReference type="Gene3D" id="3.30.420.10">
    <property type="entry name" value="Ribonuclease H-like superfamily/Ribonuclease H"/>
    <property type="match status" value="1"/>
</dbReference>
<protein>
    <submittedName>
        <fullName evidence="1">Protein NYNRIN-like</fullName>
    </submittedName>
</protein>
<comment type="caution">
    <text evidence="1">The sequence shown here is derived from an EMBL/GenBank/DDBJ whole genome shotgun (WGS) entry which is preliminary data.</text>
</comment>
<gene>
    <name evidence="1" type="ORF">EPI10_028241</name>
</gene>
<dbReference type="PANTHER" id="PTHR47266">
    <property type="entry name" value="ENDONUCLEASE-RELATED"/>
    <property type="match status" value="1"/>
</dbReference>
<dbReference type="GO" id="GO:0003676">
    <property type="term" value="F:nucleic acid binding"/>
    <property type="evidence" value="ECO:0007669"/>
    <property type="project" value="InterPro"/>
</dbReference>
<name>A0A5B6UV96_9ROSI</name>
<dbReference type="InterPro" id="IPR012337">
    <property type="entry name" value="RNaseH-like_sf"/>
</dbReference>
<reference evidence="2" key="1">
    <citation type="journal article" date="2019" name="Plant Biotechnol. J.">
        <title>Genome sequencing of the Australian wild diploid species Gossypium australe highlights disease resistance and delayed gland morphogenesis.</title>
        <authorList>
            <person name="Cai Y."/>
            <person name="Cai X."/>
            <person name="Wang Q."/>
            <person name="Wang P."/>
            <person name="Zhang Y."/>
            <person name="Cai C."/>
            <person name="Xu Y."/>
            <person name="Wang K."/>
            <person name="Zhou Z."/>
            <person name="Wang C."/>
            <person name="Geng S."/>
            <person name="Li B."/>
            <person name="Dong Q."/>
            <person name="Hou Y."/>
            <person name="Wang H."/>
            <person name="Ai P."/>
            <person name="Liu Z."/>
            <person name="Yi F."/>
            <person name="Sun M."/>
            <person name="An G."/>
            <person name="Cheng J."/>
            <person name="Zhang Y."/>
            <person name="Shi Q."/>
            <person name="Xie Y."/>
            <person name="Shi X."/>
            <person name="Chang Y."/>
            <person name="Huang F."/>
            <person name="Chen Y."/>
            <person name="Hong S."/>
            <person name="Mi L."/>
            <person name="Sun Q."/>
            <person name="Zhang L."/>
            <person name="Zhou B."/>
            <person name="Peng R."/>
            <person name="Zhang X."/>
            <person name="Liu F."/>
        </authorList>
    </citation>
    <scope>NUCLEOTIDE SEQUENCE [LARGE SCALE GENOMIC DNA]</scope>
    <source>
        <strain evidence="2">cv. PA1801</strain>
    </source>
</reference>
<organism evidence="1 2">
    <name type="scientific">Gossypium australe</name>
    <dbReference type="NCBI Taxonomy" id="47621"/>
    <lineage>
        <taxon>Eukaryota</taxon>
        <taxon>Viridiplantae</taxon>
        <taxon>Streptophyta</taxon>
        <taxon>Embryophyta</taxon>
        <taxon>Tracheophyta</taxon>
        <taxon>Spermatophyta</taxon>
        <taxon>Magnoliopsida</taxon>
        <taxon>eudicotyledons</taxon>
        <taxon>Gunneridae</taxon>
        <taxon>Pentapetalae</taxon>
        <taxon>rosids</taxon>
        <taxon>malvids</taxon>
        <taxon>Malvales</taxon>
        <taxon>Malvaceae</taxon>
        <taxon>Malvoideae</taxon>
        <taxon>Gossypium</taxon>
    </lineage>
</organism>